<keyword evidence="2" id="KW-1185">Reference proteome</keyword>
<dbReference type="Proteomes" id="UP000018144">
    <property type="component" value="Unassembled WGS sequence"/>
</dbReference>
<evidence type="ECO:0000313" key="1">
    <source>
        <dbReference type="EMBL" id="CCX12077.1"/>
    </source>
</evidence>
<dbReference type="InterPro" id="IPR002110">
    <property type="entry name" value="Ankyrin_rpt"/>
</dbReference>
<sequence length="93" mass="10751">MCIAAFLDEDVVRRLLELRDIDINTQDNEGDTALMCAIHDGNPVQLVESVHLVLERHDIDVNLQSNDVIEFGLKEAREDEIWLSWIWDDGGFW</sequence>
<name>U4L4T6_PYROM</name>
<accession>U4L4T6</accession>
<reference evidence="1 2" key="1">
    <citation type="journal article" date="2013" name="PLoS Genet.">
        <title>The genome and development-dependent transcriptomes of Pyronema confluens: a window into fungal evolution.</title>
        <authorList>
            <person name="Traeger S."/>
            <person name="Altegoer F."/>
            <person name="Freitag M."/>
            <person name="Gabaldon T."/>
            <person name="Kempken F."/>
            <person name="Kumar A."/>
            <person name="Marcet-Houben M."/>
            <person name="Poggeler S."/>
            <person name="Stajich J.E."/>
            <person name="Nowrousian M."/>
        </authorList>
    </citation>
    <scope>NUCLEOTIDE SEQUENCE [LARGE SCALE GENOMIC DNA]</scope>
    <source>
        <strain evidence="2">CBS 100304</strain>
        <tissue evidence="1">Vegetative mycelium</tissue>
    </source>
</reference>
<dbReference type="Gene3D" id="1.25.40.20">
    <property type="entry name" value="Ankyrin repeat-containing domain"/>
    <property type="match status" value="1"/>
</dbReference>
<dbReference type="SUPFAM" id="SSF48403">
    <property type="entry name" value="Ankyrin repeat"/>
    <property type="match status" value="1"/>
</dbReference>
<organism evidence="1 2">
    <name type="scientific">Pyronema omphalodes (strain CBS 100304)</name>
    <name type="common">Pyronema confluens</name>
    <dbReference type="NCBI Taxonomy" id="1076935"/>
    <lineage>
        <taxon>Eukaryota</taxon>
        <taxon>Fungi</taxon>
        <taxon>Dikarya</taxon>
        <taxon>Ascomycota</taxon>
        <taxon>Pezizomycotina</taxon>
        <taxon>Pezizomycetes</taxon>
        <taxon>Pezizales</taxon>
        <taxon>Pyronemataceae</taxon>
        <taxon>Pyronema</taxon>
    </lineage>
</organism>
<gene>
    <name evidence="1" type="ORF">PCON_11671</name>
</gene>
<dbReference type="Pfam" id="PF13637">
    <property type="entry name" value="Ank_4"/>
    <property type="match status" value="1"/>
</dbReference>
<protein>
    <submittedName>
        <fullName evidence="1">Similar to KN motif and ankyrin repeat domain-containing protein 1 acc. no. Q14678</fullName>
    </submittedName>
</protein>
<dbReference type="EMBL" id="HF935675">
    <property type="protein sequence ID" value="CCX12077.1"/>
    <property type="molecule type" value="Genomic_DNA"/>
</dbReference>
<evidence type="ECO:0000313" key="2">
    <source>
        <dbReference type="Proteomes" id="UP000018144"/>
    </source>
</evidence>
<dbReference type="AlphaFoldDB" id="U4L4T6"/>
<dbReference type="InterPro" id="IPR036770">
    <property type="entry name" value="Ankyrin_rpt-contain_sf"/>
</dbReference>
<proteinExistence type="predicted"/>
<dbReference type="OrthoDB" id="5406014at2759"/>